<organism evidence="2 3">
    <name type="scientific">Lithospermum erythrorhizon</name>
    <name type="common">Purple gromwell</name>
    <name type="synonym">Lithospermum officinale var. erythrorhizon</name>
    <dbReference type="NCBI Taxonomy" id="34254"/>
    <lineage>
        <taxon>Eukaryota</taxon>
        <taxon>Viridiplantae</taxon>
        <taxon>Streptophyta</taxon>
        <taxon>Embryophyta</taxon>
        <taxon>Tracheophyta</taxon>
        <taxon>Spermatophyta</taxon>
        <taxon>Magnoliopsida</taxon>
        <taxon>eudicotyledons</taxon>
        <taxon>Gunneridae</taxon>
        <taxon>Pentapetalae</taxon>
        <taxon>asterids</taxon>
        <taxon>lamiids</taxon>
        <taxon>Boraginales</taxon>
        <taxon>Boraginaceae</taxon>
        <taxon>Boraginoideae</taxon>
        <taxon>Lithospermeae</taxon>
        <taxon>Lithospermum</taxon>
    </lineage>
</organism>
<evidence type="ECO:0000256" key="1">
    <source>
        <dbReference type="SAM" id="MobiDB-lite"/>
    </source>
</evidence>
<dbReference type="Proteomes" id="UP001454036">
    <property type="component" value="Unassembled WGS sequence"/>
</dbReference>
<accession>A0AAV3R7H0</accession>
<gene>
    <name evidence="2" type="ORF">LIER_26181</name>
</gene>
<dbReference type="AlphaFoldDB" id="A0AAV3R7H0"/>
<evidence type="ECO:0000313" key="3">
    <source>
        <dbReference type="Proteomes" id="UP001454036"/>
    </source>
</evidence>
<keyword evidence="3" id="KW-1185">Reference proteome</keyword>
<protein>
    <submittedName>
        <fullName evidence="2">Uncharacterized protein</fullName>
    </submittedName>
</protein>
<proteinExistence type="predicted"/>
<name>A0AAV3R7H0_LITER</name>
<sequence length="337" mass="36748">MMQSVDDSMDKTVEPSNISEKCVDGDVDDNREGGDVDVSHVDNMVTEGVKMPSTENLVESVDPSVRDTLDELKDGTFIGGDVMSPSVIDTVNDPEVEGYVTRSVRDTAVESAKDLPEERSMLIVGQGVADTLNVDVKKLEILEDDGTSVINTGETIVEDIFEGRVIFRPNVIARVIVARVIVNEHDMKSVEINDLDVDTMSSAANSCVDDAKIPPPDSVLRFVDRTNTIAEETPREGETDSPNDTDVIPVIDSTEKKVYTDVRPSVSDLGETTVEVPIIESMPSVADTGDETIKRPSAEAMPDVIGSVVDNIDVTEVDLPNTIDVTQNQKKFKRRKH</sequence>
<evidence type="ECO:0000313" key="2">
    <source>
        <dbReference type="EMBL" id="GAA0172334.1"/>
    </source>
</evidence>
<comment type="caution">
    <text evidence="2">The sequence shown here is derived from an EMBL/GenBank/DDBJ whole genome shotgun (WGS) entry which is preliminary data.</text>
</comment>
<feature type="compositionally biased region" description="Basic and acidic residues" evidence="1">
    <location>
        <begin position="21"/>
        <end position="38"/>
    </location>
</feature>
<feature type="region of interest" description="Disordered" evidence="1">
    <location>
        <begin position="1"/>
        <end position="38"/>
    </location>
</feature>
<dbReference type="EMBL" id="BAABME010008074">
    <property type="protein sequence ID" value="GAA0172334.1"/>
    <property type="molecule type" value="Genomic_DNA"/>
</dbReference>
<reference evidence="2 3" key="1">
    <citation type="submission" date="2024-01" db="EMBL/GenBank/DDBJ databases">
        <title>The complete chloroplast genome sequence of Lithospermum erythrorhizon: insights into the phylogenetic relationship among Boraginaceae species and the maternal lineages of purple gromwells.</title>
        <authorList>
            <person name="Okada T."/>
            <person name="Watanabe K."/>
        </authorList>
    </citation>
    <scope>NUCLEOTIDE SEQUENCE [LARGE SCALE GENOMIC DNA]</scope>
</reference>